<organism evidence="2 3">
    <name type="scientific">Cuscuta campestris</name>
    <dbReference type="NCBI Taxonomy" id="132261"/>
    <lineage>
        <taxon>Eukaryota</taxon>
        <taxon>Viridiplantae</taxon>
        <taxon>Streptophyta</taxon>
        <taxon>Embryophyta</taxon>
        <taxon>Tracheophyta</taxon>
        <taxon>Spermatophyta</taxon>
        <taxon>Magnoliopsida</taxon>
        <taxon>eudicotyledons</taxon>
        <taxon>Gunneridae</taxon>
        <taxon>Pentapetalae</taxon>
        <taxon>asterids</taxon>
        <taxon>lamiids</taxon>
        <taxon>Solanales</taxon>
        <taxon>Convolvulaceae</taxon>
        <taxon>Cuscuteae</taxon>
        <taxon>Cuscuta</taxon>
        <taxon>Cuscuta subgen. Grammica</taxon>
        <taxon>Cuscuta sect. Cleistogrammica</taxon>
    </lineage>
</organism>
<feature type="coiled-coil region" evidence="1">
    <location>
        <begin position="103"/>
        <end position="186"/>
    </location>
</feature>
<dbReference type="AlphaFoldDB" id="A0A484MCA4"/>
<proteinExistence type="predicted"/>
<reference evidence="2 3" key="1">
    <citation type="submission" date="2018-04" db="EMBL/GenBank/DDBJ databases">
        <authorList>
            <person name="Vogel A."/>
        </authorList>
    </citation>
    <scope>NUCLEOTIDE SEQUENCE [LARGE SCALE GENOMIC DNA]</scope>
</reference>
<evidence type="ECO:0000313" key="3">
    <source>
        <dbReference type="Proteomes" id="UP000595140"/>
    </source>
</evidence>
<dbReference type="Proteomes" id="UP000595140">
    <property type="component" value="Unassembled WGS sequence"/>
</dbReference>
<feature type="non-terminal residue" evidence="2">
    <location>
        <position position="219"/>
    </location>
</feature>
<protein>
    <submittedName>
        <fullName evidence="2">Uncharacterized protein</fullName>
    </submittedName>
</protein>
<keyword evidence="3" id="KW-1185">Reference proteome</keyword>
<accession>A0A484MCA4</accession>
<keyword evidence="1" id="KW-0175">Coiled coil</keyword>
<sequence>MYPRFLQCMINDQLRNLPRDSPKLKQIHLKAQVFGNIKSTVYHGQESALFDHMLNEDVPIDPLLLADPPQVEQQHDQEENVAFEMDVDGNDNDEVNDDEDDLIKYLNAQIDSKNKLIAEKNEEIGNYENEIRTLKNHVSLKEVDLEECSKLIDQKDQVINNQNDHIQRLKKRIEELEQQVQEDIQQPENNQQLMIIDFQEGMITDELCMSFEYAPTHDQ</sequence>
<evidence type="ECO:0000313" key="2">
    <source>
        <dbReference type="EMBL" id="VFQ85556.1"/>
    </source>
</evidence>
<dbReference type="EMBL" id="OOIL02002925">
    <property type="protein sequence ID" value="VFQ85556.1"/>
    <property type="molecule type" value="Genomic_DNA"/>
</dbReference>
<name>A0A484MCA4_9ASTE</name>
<evidence type="ECO:0000256" key="1">
    <source>
        <dbReference type="SAM" id="Coils"/>
    </source>
</evidence>
<gene>
    <name evidence="2" type="ORF">CCAM_LOCUS27332</name>
</gene>